<dbReference type="Proteomes" id="UP001286456">
    <property type="component" value="Unassembled WGS sequence"/>
</dbReference>
<evidence type="ECO:0000313" key="3">
    <source>
        <dbReference type="Proteomes" id="UP001286456"/>
    </source>
</evidence>
<gene>
    <name evidence="2" type="ORF">B0T19DRAFT_251149</name>
</gene>
<reference evidence="2" key="1">
    <citation type="journal article" date="2023" name="Mol. Phylogenet. Evol.">
        <title>Genome-scale phylogeny and comparative genomics of the fungal order Sordariales.</title>
        <authorList>
            <person name="Hensen N."/>
            <person name="Bonometti L."/>
            <person name="Westerberg I."/>
            <person name="Brannstrom I.O."/>
            <person name="Guillou S."/>
            <person name="Cros-Aarteil S."/>
            <person name="Calhoun S."/>
            <person name="Haridas S."/>
            <person name="Kuo A."/>
            <person name="Mondo S."/>
            <person name="Pangilinan J."/>
            <person name="Riley R."/>
            <person name="LaButti K."/>
            <person name="Andreopoulos B."/>
            <person name="Lipzen A."/>
            <person name="Chen C."/>
            <person name="Yan M."/>
            <person name="Daum C."/>
            <person name="Ng V."/>
            <person name="Clum A."/>
            <person name="Steindorff A."/>
            <person name="Ohm R.A."/>
            <person name="Martin F."/>
            <person name="Silar P."/>
            <person name="Natvig D.O."/>
            <person name="Lalanne C."/>
            <person name="Gautier V."/>
            <person name="Ament-Velasquez S.L."/>
            <person name="Kruys A."/>
            <person name="Hutchinson M.I."/>
            <person name="Powell A.J."/>
            <person name="Barry K."/>
            <person name="Miller A.N."/>
            <person name="Grigoriev I.V."/>
            <person name="Debuchy R."/>
            <person name="Gladieux P."/>
            <person name="Hiltunen Thoren M."/>
            <person name="Johannesson H."/>
        </authorList>
    </citation>
    <scope>NUCLEOTIDE SEQUENCE</scope>
    <source>
        <strain evidence="2">SMH4131-1</strain>
    </source>
</reference>
<keyword evidence="3" id="KW-1185">Reference proteome</keyword>
<keyword evidence="1" id="KW-0472">Membrane</keyword>
<keyword evidence="1" id="KW-0812">Transmembrane</keyword>
<comment type="caution">
    <text evidence="2">The sequence shown here is derived from an EMBL/GenBank/DDBJ whole genome shotgun (WGS) entry which is preliminary data.</text>
</comment>
<name>A0AAE0I9A1_9PEZI</name>
<accession>A0AAE0I9A1</accession>
<protein>
    <submittedName>
        <fullName evidence="2">Uncharacterized protein</fullName>
    </submittedName>
</protein>
<dbReference type="AlphaFoldDB" id="A0AAE0I9A1"/>
<evidence type="ECO:0000313" key="2">
    <source>
        <dbReference type="EMBL" id="KAK3320861.1"/>
    </source>
</evidence>
<proteinExistence type="predicted"/>
<reference evidence="2" key="2">
    <citation type="submission" date="2023-06" db="EMBL/GenBank/DDBJ databases">
        <authorList>
            <consortium name="Lawrence Berkeley National Laboratory"/>
            <person name="Haridas S."/>
            <person name="Hensen N."/>
            <person name="Bonometti L."/>
            <person name="Westerberg I."/>
            <person name="Brannstrom I.O."/>
            <person name="Guillou S."/>
            <person name="Cros-Aarteil S."/>
            <person name="Calhoun S."/>
            <person name="Kuo A."/>
            <person name="Mondo S."/>
            <person name="Pangilinan J."/>
            <person name="Riley R."/>
            <person name="Labutti K."/>
            <person name="Andreopoulos B."/>
            <person name="Lipzen A."/>
            <person name="Chen C."/>
            <person name="Yanf M."/>
            <person name="Daum C."/>
            <person name="Ng V."/>
            <person name="Clum A."/>
            <person name="Steindorff A."/>
            <person name="Ohm R."/>
            <person name="Martin F."/>
            <person name="Silar P."/>
            <person name="Natvig D."/>
            <person name="Lalanne C."/>
            <person name="Gautier V."/>
            <person name="Ament-Velasquez S.L."/>
            <person name="Kruys A."/>
            <person name="Hutchinson M.I."/>
            <person name="Powell A.J."/>
            <person name="Barry K."/>
            <person name="Miller A.N."/>
            <person name="Grigoriev I.V."/>
            <person name="Debuchy R."/>
            <person name="Gladieux P."/>
            <person name="Thoren M.H."/>
            <person name="Johannesson H."/>
        </authorList>
    </citation>
    <scope>NUCLEOTIDE SEQUENCE</scope>
    <source>
        <strain evidence="2">SMH4131-1</strain>
    </source>
</reference>
<evidence type="ECO:0000256" key="1">
    <source>
        <dbReference type="SAM" id="Phobius"/>
    </source>
</evidence>
<organism evidence="2 3">
    <name type="scientific">Cercophora scortea</name>
    <dbReference type="NCBI Taxonomy" id="314031"/>
    <lineage>
        <taxon>Eukaryota</taxon>
        <taxon>Fungi</taxon>
        <taxon>Dikarya</taxon>
        <taxon>Ascomycota</taxon>
        <taxon>Pezizomycotina</taxon>
        <taxon>Sordariomycetes</taxon>
        <taxon>Sordariomycetidae</taxon>
        <taxon>Sordariales</taxon>
        <taxon>Lasiosphaeriaceae</taxon>
        <taxon>Cercophora</taxon>
    </lineage>
</organism>
<feature type="transmembrane region" description="Helical" evidence="1">
    <location>
        <begin position="132"/>
        <end position="152"/>
    </location>
</feature>
<sequence length="155" mass="15953">MAGSVLLNKAERCVLFVAVCVLSIPSHSSILPFFHPFIPSDSSHDLEHTCRLPVVILASGFGLLGTRVRLIRRPSDDTSPGAGGLGGFGGGILVRGATAAATAVGRVRGCVRAGAGAGTGAVGVGGWLGGHFFFCAWFFVCFSWGICEFGVWGDA</sequence>
<keyword evidence="1" id="KW-1133">Transmembrane helix</keyword>
<dbReference type="EMBL" id="JAUEPO010000005">
    <property type="protein sequence ID" value="KAK3320861.1"/>
    <property type="molecule type" value="Genomic_DNA"/>
</dbReference>